<evidence type="ECO:0000313" key="2">
    <source>
        <dbReference type="EMBL" id="PMR70803.1"/>
    </source>
</evidence>
<dbReference type="Proteomes" id="UP000235346">
    <property type="component" value="Unassembled WGS sequence"/>
</dbReference>
<proteinExistence type="predicted"/>
<name>A0A2N7TRJ3_9GAMM</name>
<protein>
    <submittedName>
        <fullName evidence="2">DUF1269 domain-containing protein</fullName>
    </submittedName>
</protein>
<dbReference type="RefSeq" id="WP_102626965.1">
    <property type="nucleotide sequence ID" value="NZ_PDOH01000007.1"/>
</dbReference>
<keyword evidence="3" id="KW-1185">Reference proteome</keyword>
<gene>
    <name evidence="2" type="ORF">C1H66_05880</name>
</gene>
<organism evidence="2 3">
    <name type="scientific">Halomonas heilongjiangensis</name>
    <dbReference type="NCBI Taxonomy" id="1387883"/>
    <lineage>
        <taxon>Bacteria</taxon>
        <taxon>Pseudomonadati</taxon>
        <taxon>Pseudomonadota</taxon>
        <taxon>Gammaproteobacteria</taxon>
        <taxon>Oceanospirillales</taxon>
        <taxon>Halomonadaceae</taxon>
        <taxon>Halomonas</taxon>
    </lineage>
</organism>
<keyword evidence="1" id="KW-0812">Transmembrane</keyword>
<feature type="transmembrane region" description="Helical" evidence="1">
    <location>
        <begin position="65"/>
        <end position="83"/>
    </location>
</feature>
<comment type="caution">
    <text evidence="2">The sequence shown here is derived from an EMBL/GenBank/DDBJ whole genome shotgun (WGS) entry which is preliminary data.</text>
</comment>
<reference evidence="2 3" key="1">
    <citation type="submission" date="2018-01" db="EMBL/GenBank/DDBJ databases">
        <title>Halomonas endophytica sp. nov., isolated from storage liquid in the stems of Populus euphratica.</title>
        <authorList>
            <person name="Chen C."/>
        </authorList>
    </citation>
    <scope>NUCLEOTIDE SEQUENCE [LARGE SCALE GENOMIC DNA]</scope>
    <source>
        <strain evidence="2 3">DSM 26881</strain>
    </source>
</reference>
<sequence>MSRLYFLTPDLDTTVNIAHELNDLKLKKDEVHVTGRDWKHLEEQGVHNATLRETSDVINAAVRGLKYGIPLGLVLGIVAYVILDNAIGGISFVLLILGMMVFGGLFGIWSSTMIGVSVHDVKVDKYEEDIENGAFLMMVDVPADREDEIYSAIHRHHPEVIIDKVTRDELKHHWGTGR</sequence>
<evidence type="ECO:0000313" key="3">
    <source>
        <dbReference type="Proteomes" id="UP000235346"/>
    </source>
</evidence>
<feature type="transmembrane region" description="Helical" evidence="1">
    <location>
        <begin position="89"/>
        <end position="109"/>
    </location>
</feature>
<accession>A0A2N7TRJ3</accession>
<dbReference type="AlphaFoldDB" id="A0A2N7TRJ3"/>
<dbReference type="OrthoDB" id="8775484at2"/>
<evidence type="ECO:0000256" key="1">
    <source>
        <dbReference type="SAM" id="Phobius"/>
    </source>
</evidence>
<dbReference type="EMBL" id="PNRE01000025">
    <property type="protein sequence ID" value="PMR70803.1"/>
    <property type="molecule type" value="Genomic_DNA"/>
</dbReference>
<keyword evidence="1" id="KW-1133">Transmembrane helix</keyword>
<keyword evidence="1" id="KW-0472">Membrane</keyword>